<name>A0A068S8L1_9FUNG</name>
<dbReference type="EMBL" id="CBTN010000055">
    <property type="protein sequence ID" value="CDH58340.1"/>
    <property type="molecule type" value="Genomic_DNA"/>
</dbReference>
<protein>
    <submittedName>
        <fullName evidence="2">Uncharacterized protein</fullName>
    </submittedName>
</protein>
<accession>A0A068S8L1</accession>
<dbReference type="Proteomes" id="UP000027586">
    <property type="component" value="Unassembled WGS sequence"/>
</dbReference>
<feature type="signal peptide" evidence="1">
    <location>
        <begin position="1"/>
        <end position="20"/>
    </location>
</feature>
<comment type="caution">
    <text evidence="2">The sequence shown here is derived from an EMBL/GenBank/DDBJ whole genome shotgun (WGS) entry which is preliminary data.</text>
</comment>
<evidence type="ECO:0000313" key="3">
    <source>
        <dbReference type="Proteomes" id="UP000027586"/>
    </source>
</evidence>
<proteinExistence type="predicted"/>
<keyword evidence="3" id="KW-1185">Reference proteome</keyword>
<gene>
    <name evidence="2" type="ORF">LCOR_09204.1</name>
</gene>
<feature type="chain" id="PRO_5001655914" evidence="1">
    <location>
        <begin position="21"/>
        <end position="83"/>
    </location>
</feature>
<keyword evidence="1" id="KW-0732">Signal</keyword>
<dbReference type="VEuPathDB" id="FungiDB:LCOR_09204.1"/>
<evidence type="ECO:0000256" key="1">
    <source>
        <dbReference type="SAM" id="SignalP"/>
    </source>
</evidence>
<reference evidence="2" key="1">
    <citation type="submission" date="2013-08" db="EMBL/GenBank/DDBJ databases">
        <title>Gene expansion shapes genome architecture in the human pathogen Lichtheimia corymbifera: an evolutionary genomics analysis in the ancient terrestrial Mucorales (Mucoromycotina).</title>
        <authorList>
            <person name="Schwartze V.U."/>
            <person name="Winter S."/>
            <person name="Shelest E."/>
            <person name="Marcet-Houben M."/>
            <person name="Horn F."/>
            <person name="Wehner S."/>
            <person name="Hoffmann K."/>
            <person name="Riege K."/>
            <person name="Sammeth M."/>
            <person name="Nowrousian M."/>
            <person name="Valiante V."/>
            <person name="Linde J."/>
            <person name="Jacobsen I.D."/>
            <person name="Marz M."/>
            <person name="Brakhage A.A."/>
            <person name="Gabaldon T."/>
            <person name="Bocker S."/>
            <person name="Voigt K."/>
        </authorList>
    </citation>
    <scope>NUCLEOTIDE SEQUENCE [LARGE SCALE GENOMIC DNA]</scope>
    <source>
        <strain evidence="2">FSU 9682</strain>
    </source>
</reference>
<organism evidence="2 3">
    <name type="scientific">Lichtheimia corymbifera JMRC:FSU:9682</name>
    <dbReference type="NCBI Taxonomy" id="1263082"/>
    <lineage>
        <taxon>Eukaryota</taxon>
        <taxon>Fungi</taxon>
        <taxon>Fungi incertae sedis</taxon>
        <taxon>Mucoromycota</taxon>
        <taxon>Mucoromycotina</taxon>
        <taxon>Mucoromycetes</taxon>
        <taxon>Mucorales</taxon>
        <taxon>Lichtheimiaceae</taxon>
        <taxon>Lichtheimia</taxon>
    </lineage>
</organism>
<dbReference type="AlphaFoldDB" id="A0A068S8L1"/>
<evidence type="ECO:0000313" key="2">
    <source>
        <dbReference type="EMBL" id="CDH58340.1"/>
    </source>
</evidence>
<sequence length="83" mass="7714">MRFFTSISIAALCFVASIQAAPIGALGAPALAPVSKVASGVIKGLPAGGFGSGTGATDTGATTGAGGHAGDLGAVTKTVGKIV</sequence>